<evidence type="ECO:0000256" key="10">
    <source>
        <dbReference type="ARBA" id="ARBA00022989"/>
    </source>
</evidence>
<dbReference type="FunFam" id="1.20.1070.10:FF:000040">
    <property type="entry name" value="Coagulation factor 2 (thrombin) receptor"/>
    <property type="match status" value="1"/>
</dbReference>
<dbReference type="PRINTS" id="PR00237">
    <property type="entry name" value="GPCRRHODOPSN"/>
</dbReference>
<dbReference type="FunFam" id="3.90.950.10:FF:000020">
    <property type="entry name" value="Probable bifunctional dTTP/UTP pyrophosphatase/methyltransferase protein"/>
    <property type="match status" value="1"/>
</dbReference>
<evidence type="ECO:0000256" key="4">
    <source>
        <dbReference type="ARBA" id="ARBA00022475"/>
    </source>
</evidence>
<dbReference type="InterPro" id="IPR036390">
    <property type="entry name" value="WH_DNA-bd_sf"/>
</dbReference>
<dbReference type="SUPFAM" id="SSF52972">
    <property type="entry name" value="ITPase-like"/>
    <property type="match status" value="1"/>
</dbReference>
<evidence type="ECO:0000256" key="8">
    <source>
        <dbReference type="ARBA" id="ARBA00022692"/>
    </source>
</evidence>
<dbReference type="InterPro" id="IPR016461">
    <property type="entry name" value="COMT-like"/>
</dbReference>
<dbReference type="GO" id="GO:0045028">
    <property type="term" value="F:G protein-coupled purinergic nucleotide receptor activity"/>
    <property type="evidence" value="ECO:0007669"/>
    <property type="project" value="InterPro"/>
</dbReference>
<evidence type="ECO:0000256" key="9">
    <source>
        <dbReference type="ARBA" id="ARBA00022801"/>
    </source>
</evidence>
<dbReference type="Gene3D" id="1.20.1070.10">
    <property type="entry name" value="Rhodopsin 7-helix transmembrane proteins"/>
    <property type="match status" value="1"/>
</dbReference>
<dbReference type="SUPFAM" id="SSF46785">
    <property type="entry name" value="Winged helix' DNA-binding domain"/>
    <property type="match status" value="1"/>
</dbReference>
<keyword evidence="20" id="KW-1185">Reference proteome</keyword>
<dbReference type="Pfam" id="PF00891">
    <property type="entry name" value="Methyltransf_2"/>
    <property type="match status" value="1"/>
</dbReference>
<dbReference type="InterPro" id="IPR017452">
    <property type="entry name" value="GPCR_Rhodpsn_7TM"/>
</dbReference>
<keyword evidence="13 16" id="KW-0675">Receptor</keyword>
<sequence>MSAIYVIVTLVNVCGNGLSMWLLLFRTYPKTPSIIFMINLTITDLAMGLALPFQIMYQLQGYNWTLGSSMCNVLTVTFFVNMYCSILTMTAISVERYMGIVKPMRFKRANVKTRYAIIACIFMWAIVLAVLSPLEKTDLTFYVPELNITTCFDILKKDMLPSLAHWTAFLFAMFFVLFLCPFIITVYSYIRIICVLIKNSNSNQKERAVRLAFIVMFVFIVCFAPNNILLLAHTITKLYYKKSLYMYYKLSLSLSCINSCLDPFIYYLASKDFRRKMRQMLKLQNLSMVDMSEMSECRRESFHSARTGSIGKADDKPSISRHHAVNAHASDTPPLFRLSSWWTRIGAVVQTSEDKMVLHPVMSKLHGKLVVLASASPRRREILTNTGLRFEVVPSWFKETLDKALFKTPYEYAVETAKQKALEVAQRMPLKHLKNPDIVIGADTVVTVDGLILEKPVDKQDAYCMLSRLSGKEHSVYTGVVIVLCHEREGGETEYKVVDFYEETKVKFAELSEEMLWEYINSGEPMDKAGGYGIQALGGMLVEYVQGDFLNVVGFPLNHFCKELGRIYNGSPESPAYKIKCKKSQESDGPCTSVSRLSKEAVQPDISSFTNSDSVHNVVEPEATKSSNEGFPHSLVELLDGFKASKTLFTASKLGVFDVMSDSGLTVDEVAIQINASVLGTEKLLDAAVSIGLLHKLKCEDKLVYRNTEQARQFLVSDSPLSLHAYILHCNDMIWPLFNHLESAVREGTNQHERAFGKKPENVFQDIYFKKDDMVMRFMNAMHSIAKVSGRDVATAFDLSRFRTACDVGGCTGAMAYEFTKAHPDLSVIVFDLPAVIEMRSHFQPLEQDSRVSFVAGDFFKDDIPKADLYILARILHDWSDDKVHGLLSKLSKTCTPGCGLLLSEILLDEERTRPSRALLQALSMTEGSQRSATEYSNLIRKHGFSPVHTRYTDNLLDAMLFVKDD</sequence>
<evidence type="ECO:0000256" key="13">
    <source>
        <dbReference type="ARBA" id="ARBA00023170"/>
    </source>
</evidence>
<feature type="transmembrane region" description="Helical" evidence="17">
    <location>
        <begin position="115"/>
        <end position="134"/>
    </location>
</feature>
<dbReference type="GO" id="GO:0008171">
    <property type="term" value="F:O-methyltransferase activity"/>
    <property type="evidence" value="ECO:0007669"/>
    <property type="project" value="InterPro"/>
</dbReference>
<feature type="transmembrane region" description="Helical" evidence="17">
    <location>
        <begin position="6"/>
        <end position="25"/>
    </location>
</feature>
<evidence type="ECO:0000256" key="11">
    <source>
        <dbReference type="ARBA" id="ARBA00023040"/>
    </source>
</evidence>
<feature type="domain" description="G-protein coupled receptors family 1 profile" evidence="18">
    <location>
        <begin position="15"/>
        <end position="266"/>
    </location>
</feature>
<dbReference type="SUPFAM" id="SSF53335">
    <property type="entry name" value="S-adenosyl-L-methionine-dependent methyltransferases"/>
    <property type="match status" value="1"/>
</dbReference>
<evidence type="ECO:0000256" key="16">
    <source>
        <dbReference type="RuleBase" id="RU000688"/>
    </source>
</evidence>
<keyword evidence="15 16" id="KW-0807">Transducer</keyword>
<dbReference type="Pfam" id="PF08100">
    <property type="entry name" value="Dimerisation"/>
    <property type="match status" value="1"/>
</dbReference>
<dbReference type="PROSITE" id="PS51683">
    <property type="entry name" value="SAM_OMT_II"/>
    <property type="match status" value="1"/>
</dbReference>
<keyword evidence="12 17" id="KW-0472">Membrane</keyword>
<dbReference type="CDD" id="cd15368">
    <property type="entry name" value="7tmA_P2Y8"/>
    <property type="match status" value="1"/>
</dbReference>
<proteinExistence type="inferred from homology"/>
<keyword evidence="7" id="KW-0949">S-adenosyl-L-methionine</keyword>
<dbReference type="Pfam" id="PF00001">
    <property type="entry name" value="7tm_1"/>
    <property type="match status" value="1"/>
</dbReference>
<comment type="caution">
    <text evidence="19">The sequence shown here is derived from an EMBL/GenBank/DDBJ whole genome shotgun (WGS) entry which is preliminary data.</text>
</comment>
<dbReference type="InterPro" id="IPR012967">
    <property type="entry name" value="COMT_dimerisation"/>
</dbReference>
<dbReference type="GO" id="GO:0032259">
    <property type="term" value="P:methylation"/>
    <property type="evidence" value="ECO:0007669"/>
    <property type="project" value="UniProtKB-KW"/>
</dbReference>
<dbReference type="EMBL" id="JAVHJS010000008">
    <property type="protein sequence ID" value="KAK2850110.1"/>
    <property type="molecule type" value="Genomic_DNA"/>
</dbReference>
<keyword evidence="10 17" id="KW-1133">Transmembrane helix</keyword>
<accession>A0AA88SU44</accession>
<evidence type="ECO:0000256" key="5">
    <source>
        <dbReference type="ARBA" id="ARBA00022603"/>
    </source>
</evidence>
<feature type="transmembrane region" description="Helical" evidence="17">
    <location>
        <begin position="211"/>
        <end position="235"/>
    </location>
</feature>
<dbReference type="Gene3D" id="3.90.950.10">
    <property type="match status" value="1"/>
</dbReference>
<dbReference type="FunFam" id="1.10.10.10:FF:000358">
    <property type="entry name" value="Acetylserotonin O-methyltransferase"/>
    <property type="match status" value="1"/>
</dbReference>
<evidence type="ECO:0000313" key="19">
    <source>
        <dbReference type="EMBL" id="KAK2850110.1"/>
    </source>
</evidence>
<dbReference type="InterPro" id="IPR003697">
    <property type="entry name" value="Maf-like"/>
</dbReference>
<evidence type="ECO:0000256" key="15">
    <source>
        <dbReference type="ARBA" id="ARBA00023224"/>
    </source>
</evidence>
<dbReference type="FunFam" id="3.40.50.150:FF:000146">
    <property type="entry name" value="Acetylserotonin O-methyltransferase"/>
    <property type="match status" value="1"/>
</dbReference>
<evidence type="ECO:0000256" key="17">
    <source>
        <dbReference type="SAM" id="Phobius"/>
    </source>
</evidence>
<keyword evidence="6" id="KW-0808">Transferase</keyword>
<protein>
    <recommendedName>
        <fullName evidence="18">G-protein coupled receptors family 1 profile domain-containing protein</fullName>
    </recommendedName>
</protein>
<dbReference type="InterPro" id="IPR029001">
    <property type="entry name" value="ITPase-like_fam"/>
</dbReference>
<dbReference type="Proteomes" id="UP001187315">
    <property type="component" value="Unassembled WGS sequence"/>
</dbReference>
<dbReference type="InterPro" id="IPR000276">
    <property type="entry name" value="GPCR_Rhodpsn"/>
</dbReference>
<comment type="subunit">
    <text evidence="3">Homodimer.</text>
</comment>
<evidence type="ECO:0000256" key="6">
    <source>
        <dbReference type="ARBA" id="ARBA00022679"/>
    </source>
</evidence>
<evidence type="ECO:0000256" key="2">
    <source>
        <dbReference type="ARBA" id="ARBA00004651"/>
    </source>
</evidence>
<name>A0AA88SU44_TACVA</name>
<comment type="similarity">
    <text evidence="16">Belongs to the G-protein coupled receptor 1 family.</text>
</comment>
<dbReference type="PROSITE" id="PS50262">
    <property type="entry name" value="G_PROTEIN_RECEP_F1_2"/>
    <property type="match status" value="1"/>
</dbReference>
<dbReference type="CDD" id="cd00555">
    <property type="entry name" value="Maf"/>
    <property type="match status" value="1"/>
</dbReference>
<dbReference type="InterPro" id="IPR036388">
    <property type="entry name" value="WH-like_DNA-bd_sf"/>
</dbReference>
<dbReference type="PANTHER" id="PTHR43213:SF5">
    <property type="entry name" value="BIFUNCTIONAL DTTP_UTP PYROPHOSPHATASE_METHYLTRANSFERASE PROTEIN-RELATED"/>
    <property type="match status" value="1"/>
</dbReference>
<dbReference type="HAMAP" id="MF_00528">
    <property type="entry name" value="Maf"/>
    <property type="match status" value="1"/>
</dbReference>
<evidence type="ECO:0000256" key="12">
    <source>
        <dbReference type="ARBA" id="ARBA00023136"/>
    </source>
</evidence>
<comment type="cofactor">
    <cofactor evidence="1">
        <name>a divalent metal cation</name>
        <dbReference type="ChEBI" id="CHEBI:60240"/>
    </cofactor>
</comment>
<evidence type="ECO:0000259" key="18">
    <source>
        <dbReference type="PROSITE" id="PS50262"/>
    </source>
</evidence>
<evidence type="ECO:0000256" key="1">
    <source>
        <dbReference type="ARBA" id="ARBA00001968"/>
    </source>
</evidence>
<reference evidence="19" key="1">
    <citation type="submission" date="2023-08" db="EMBL/GenBank/DDBJ databases">
        <title>Pelteobagrus vachellii genome.</title>
        <authorList>
            <person name="Liu H."/>
        </authorList>
    </citation>
    <scope>NUCLEOTIDE SEQUENCE</scope>
    <source>
        <strain evidence="19">PRFRI_2022a</strain>
        <tissue evidence="19">Muscle</tissue>
    </source>
</reference>
<dbReference type="GO" id="GO:0047429">
    <property type="term" value="F:nucleoside triphosphate diphosphatase activity"/>
    <property type="evidence" value="ECO:0007669"/>
    <property type="project" value="InterPro"/>
</dbReference>
<feature type="transmembrane region" description="Helical" evidence="17">
    <location>
        <begin position="73"/>
        <end position="94"/>
    </location>
</feature>
<dbReference type="InterPro" id="IPR029063">
    <property type="entry name" value="SAM-dependent_MTases_sf"/>
</dbReference>
<dbReference type="Pfam" id="PF02545">
    <property type="entry name" value="Maf"/>
    <property type="match status" value="1"/>
</dbReference>
<keyword evidence="5" id="KW-0489">Methyltransferase</keyword>
<keyword evidence="14" id="KW-0325">Glycoprotein</keyword>
<dbReference type="SUPFAM" id="SSF81321">
    <property type="entry name" value="Family A G protein-coupled receptor-like"/>
    <property type="match status" value="1"/>
</dbReference>
<dbReference type="PROSITE" id="PS00237">
    <property type="entry name" value="G_PROTEIN_RECEP_F1_1"/>
    <property type="match status" value="1"/>
</dbReference>
<keyword evidence="8 16" id="KW-0812">Transmembrane</keyword>
<evidence type="ECO:0000256" key="3">
    <source>
        <dbReference type="ARBA" id="ARBA00011738"/>
    </source>
</evidence>
<dbReference type="AlphaFoldDB" id="A0AA88SU44"/>
<keyword evidence="9" id="KW-0378">Hydrolase</keyword>
<comment type="subcellular location">
    <subcellularLocation>
        <location evidence="2">Cell membrane</location>
        <topology evidence="2">Multi-pass membrane protein</topology>
    </subcellularLocation>
</comment>
<keyword evidence="11 16" id="KW-0297">G-protein coupled receptor</keyword>
<dbReference type="InterPro" id="IPR027669">
    <property type="entry name" value="P2Y8_rcpt"/>
</dbReference>
<gene>
    <name evidence="19" type="ORF">Q7C36_008893</name>
</gene>
<dbReference type="GO" id="GO:0046983">
    <property type="term" value="F:protein dimerization activity"/>
    <property type="evidence" value="ECO:0007669"/>
    <property type="project" value="InterPro"/>
</dbReference>
<dbReference type="InterPro" id="IPR001077">
    <property type="entry name" value="COMT_C"/>
</dbReference>
<dbReference type="Gene3D" id="1.10.10.10">
    <property type="entry name" value="Winged helix-like DNA-binding domain superfamily/Winged helix DNA-binding domain"/>
    <property type="match status" value="1"/>
</dbReference>
<feature type="transmembrane region" description="Helical" evidence="17">
    <location>
        <begin position="166"/>
        <end position="190"/>
    </location>
</feature>
<organism evidence="19 20">
    <name type="scientific">Tachysurus vachellii</name>
    <name type="common">Darkbarbel catfish</name>
    <name type="synonym">Pelteobagrus vachellii</name>
    <dbReference type="NCBI Taxonomy" id="175792"/>
    <lineage>
        <taxon>Eukaryota</taxon>
        <taxon>Metazoa</taxon>
        <taxon>Chordata</taxon>
        <taxon>Craniata</taxon>
        <taxon>Vertebrata</taxon>
        <taxon>Euteleostomi</taxon>
        <taxon>Actinopterygii</taxon>
        <taxon>Neopterygii</taxon>
        <taxon>Teleostei</taxon>
        <taxon>Ostariophysi</taxon>
        <taxon>Siluriformes</taxon>
        <taxon>Bagridae</taxon>
        <taxon>Tachysurus</taxon>
    </lineage>
</organism>
<keyword evidence="4" id="KW-1003">Cell membrane</keyword>
<dbReference type="NCBIfam" id="TIGR00172">
    <property type="entry name" value="maf"/>
    <property type="match status" value="1"/>
</dbReference>
<dbReference type="Gene3D" id="3.40.50.150">
    <property type="entry name" value="Vaccinia Virus protein VP39"/>
    <property type="match status" value="1"/>
</dbReference>
<dbReference type="GO" id="GO:0005886">
    <property type="term" value="C:plasma membrane"/>
    <property type="evidence" value="ECO:0007669"/>
    <property type="project" value="UniProtKB-SubCell"/>
</dbReference>
<dbReference type="PANTHER" id="PTHR43213">
    <property type="entry name" value="BIFUNCTIONAL DTTP/UTP PYROPHOSPHATASE/METHYLTRANSFERASE PROTEIN-RELATED"/>
    <property type="match status" value="1"/>
</dbReference>
<evidence type="ECO:0000256" key="14">
    <source>
        <dbReference type="ARBA" id="ARBA00023180"/>
    </source>
</evidence>
<evidence type="ECO:0000256" key="7">
    <source>
        <dbReference type="ARBA" id="ARBA00022691"/>
    </source>
</evidence>
<feature type="transmembrane region" description="Helical" evidence="17">
    <location>
        <begin position="34"/>
        <end position="53"/>
    </location>
</feature>
<evidence type="ECO:0000313" key="20">
    <source>
        <dbReference type="Proteomes" id="UP001187315"/>
    </source>
</evidence>